<protein>
    <submittedName>
        <fullName evidence="4">Putative Isoflavone reductase like protein P3</fullName>
    </submittedName>
</protein>
<dbReference type="SUPFAM" id="SSF51735">
    <property type="entry name" value="NAD(P)-binding Rossmann-fold domains"/>
    <property type="match status" value="1"/>
</dbReference>
<dbReference type="InterPro" id="IPR036291">
    <property type="entry name" value="NAD(P)-bd_dom_sf"/>
</dbReference>
<organism evidence="4 5">
    <name type="scientific">Glarea lozoyensis (strain ATCC 74030 / MF5533)</name>
    <dbReference type="NCBI Taxonomy" id="1104152"/>
    <lineage>
        <taxon>Eukaryota</taxon>
        <taxon>Fungi</taxon>
        <taxon>Dikarya</taxon>
        <taxon>Ascomycota</taxon>
        <taxon>Pezizomycotina</taxon>
        <taxon>Leotiomycetes</taxon>
        <taxon>Helotiales</taxon>
        <taxon>Helotiaceae</taxon>
        <taxon>Glarea</taxon>
    </lineage>
</organism>
<dbReference type="Pfam" id="PF05368">
    <property type="entry name" value="NmrA"/>
    <property type="match status" value="1"/>
</dbReference>
<dbReference type="CDD" id="cd05259">
    <property type="entry name" value="PCBER_SDR_a"/>
    <property type="match status" value="1"/>
</dbReference>
<accession>H0EZB5</accession>
<dbReference type="InterPro" id="IPR008030">
    <property type="entry name" value="NmrA-like"/>
</dbReference>
<gene>
    <name evidence="4" type="ORF">M7I_8178</name>
</gene>
<dbReference type="InterPro" id="IPR051609">
    <property type="entry name" value="NmrA/Isoflavone_reductase-like"/>
</dbReference>
<dbReference type="EMBL" id="AGUE01000277">
    <property type="protein sequence ID" value="EHK96124.1"/>
    <property type="molecule type" value="Genomic_DNA"/>
</dbReference>
<evidence type="ECO:0000259" key="3">
    <source>
        <dbReference type="Pfam" id="PF05368"/>
    </source>
</evidence>
<evidence type="ECO:0000313" key="4">
    <source>
        <dbReference type="EMBL" id="EHK96124.1"/>
    </source>
</evidence>
<name>H0EZB5_GLAL7</name>
<proteinExistence type="predicted"/>
<evidence type="ECO:0000313" key="5">
    <source>
        <dbReference type="Proteomes" id="UP000005446"/>
    </source>
</evidence>
<keyword evidence="1" id="KW-0521">NADP</keyword>
<dbReference type="OrthoDB" id="9974981at2759"/>
<dbReference type="HOGENOM" id="CLU_044876_3_3_1"/>
<dbReference type="PANTHER" id="PTHR47706">
    <property type="entry name" value="NMRA-LIKE FAMILY PROTEIN"/>
    <property type="match status" value="1"/>
</dbReference>
<dbReference type="InParanoid" id="H0EZB5"/>
<dbReference type="InterPro" id="IPR045312">
    <property type="entry name" value="PCBER-like"/>
</dbReference>
<dbReference type="Gene3D" id="3.40.50.720">
    <property type="entry name" value="NAD(P)-binding Rossmann-like Domain"/>
    <property type="match status" value="1"/>
</dbReference>
<evidence type="ECO:0000256" key="2">
    <source>
        <dbReference type="ARBA" id="ARBA00023002"/>
    </source>
</evidence>
<dbReference type="Proteomes" id="UP000005446">
    <property type="component" value="Unassembled WGS sequence"/>
</dbReference>
<dbReference type="AlphaFoldDB" id="H0EZB5"/>
<feature type="domain" description="NmrA-like" evidence="3">
    <location>
        <begin position="5"/>
        <end position="228"/>
    </location>
</feature>
<keyword evidence="5" id="KW-1185">Reference proteome</keyword>
<dbReference type="PANTHER" id="PTHR47706:SF1">
    <property type="entry name" value="CIPA-LIKE, PUTATIVE (AFU_ORTHOLOGUE AFUA_1G12460)-RELATED"/>
    <property type="match status" value="1"/>
</dbReference>
<keyword evidence="2" id="KW-0560">Oxidoreductase</keyword>
<reference evidence="4 5" key="1">
    <citation type="journal article" date="2012" name="Eukaryot. Cell">
        <title>Genome sequence of the fungus Glarea lozoyensis: the first genome sequence of a species from the Helotiaceae family.</title>
        <authorList>
            <person name="Youssar L."/>
            <person name="Gruening B.A."/>
            <person name="Erxleben A."/>
            <person name="Guenther S."/>
            <person name="Huettel W."/>
        </authorList>
    </citation>
    <scope>NUCLEOTIDE SEQUENCE [LARGE SCALE GENOMIC DNA]</scope>
    <source>
        <strain evidence="5">ATCC 74030 / MF5533</strain>
    </source>
</reference>
<dbReference type="GO" id="GO:0016491">
    <property type="term" value="F:oxidoreductase activity"/>
    <property type="evidence" value="ECO:0007669"/>
    <property type="project" value="UniProtKB-KW"/>
</dbReference>
<evidence type="ECO:0000256" key="1">
    <source>
        <dbReference type="ARBA" id="ARBA00022857"/>
    </source>
</evidence>
<sequence>MVEIKNVAVSGASGTIGVPVVKALLDSGKFTVSVLARESSKSTYPPGVKVLRVDFESVASLTSALKGQDAVISTVGNDGMAGQTKVIDAAIAAGVKRFLPSAFGSDVENPLVAALPVFAHKVMVEKHLEAAIAEQKGEKMTYTYFRNGIFLDWGIEVGFFFDVKTGKTPLYDGGDQPFSTTTLASVGKGVVSVLEHYEETKNRAVFVHDLAISQKKLVEIGKKVAPEKAWETELVLTSETKAKSDEGLAKGDYSGAVMIPYLYNSIWTEGYGGYYEKVDNELLGLPLMTEDDVERIMRKILV</sequence>
<comment type="caution">
    <text evidence="4">The sequence shown here is derived from an EMBL/GenBank/DDBJ whole genome shotgun (WGS) entry which is preliminary data.</text>
</comment>
<dbReference type="Gene3D" id="3.90.25.10">
    <property type="entry name" value="UDP-galactose 4-epimerase, domain 1"/>
    <property type="match status" value="1"/>
</dbReference>